<keyword evidence="3" id="KW-1185">Reference proteome</keyword>
<keyword evidence="1" id="KW-1133">Transmembrane helix</keyword>
<dbReference type="AlphaFoldDB" id="A0A4U3M3W6"/>
<feature type="transmembrane region" description="Helical" evidence="1">
    <location>
        <begin position="46"/>
        <end position="63"/>
    </location>
</feature>
<dbReference type="RefSeq" id="WP_137253508.1">
    <property type="nucleotide sequence ID" value="NZ_JBHSPQ010000001.1"/>
</dbReference>
<evidence type="ECO:0000313" key="2">
    <source>
        <dbReference type="EMBL" id="TKK82819.1"/>
    </source>
</evidence>
<name>A0A4U3M3W6_9ACTN</name>
<gene>
    <name evidence="2" type="ORF">FDA38_08685</name>
</gene>
<keyword evidence="1" id="KW-0472">Membrane</keyword>
<evidence type="ECO:0000256" key="1">
    <source>
        <dbReference type="SAM" id="Phobius"/>
    </source>
</evidence>
<sequence length="269" mass="28706">MKRSGLREYRIRLKSVGLGRIGLGMFGVVATVTGGFATFIPGAATGAAVVWAVIGAASLYLAVSGQHLTALEFSKLKLTMGQTAAKELETVADSDADPSERIRAAGALEALSPALSPVEQRIVSSAIRDAETELQYRNLVIDELKSMFPEGTVVEPRLNPERGVSLRFDALVRGTSGGAVYIEIRDLSTKRVRQPEVAALLDRFIAAGAGVNVGLLIVSDARSLEGIGRLDQAKVDELAFRVVEWKTPVDNEDLKEAVEQGLRSVNGGF</sequence>
<dbReference type="EMBL" id="SZPZ01000001">
    <property type="protein sequence ID" value="TKK82819.1"/>
    <property type="molecule type" value="Genomic_DNA"/>
</dbReference>
<organism evidence="2 3">
    <name type="scientific">Kribbella jiaozuonensis</name>
    <dbReference type="NCBI Taxonomy" id="2575441"/>
    <lineage>
        <taxon>Bacteria</taxon>
        <taxon>Bacillati</taxon>
        <taxon>Actinomycetota</taxon>
        <taxon>Actinomycetes</taxon>
        <taxon>Propionibacteriales</taxon>
        <taxon>Kribbellaceae</taxon>
        <taxon>Kribbella</taxon>
    </lineage>
</organism>
<reference evidence="2 3" key="1">
    <citation type="submission" date="2019-04" db="EMBL/GenBank/DDBJ databases">
        <title>Kribbella sp. NEAU-THZ 27 nov., a novel actinomycete isolated from soil.</title>
        <authorList>
            <person name="Duan L."/>
        </authorList>
    </citation>
    <scope>NUCLEOTIDE SEQUENCE [LARGE SCALE GENOMIC DNA]</scope>
    <source>
        <strain evidence="3">NEAU-THZ27</strain>
    </source>
</reference>
<feature type="transmembrane region" description="Helical" evidence="1">
    <location>
        <begin position="21"/>
        <end position="40"/>
    </location>
</feature>
<protein>
    <submittedName>
        <fullName evidence="2">Uncharacterized protein</fullName>
    </submittedName>
</protein>
<comment type="caution">
    <text evidence="2">The sequence shown here is derived from an EMBL/GenBank/DDBJ whole genome shotgun (WGS) entry which is preliminary data.</text>
</comment>
<proteinExistence type="predicted"/>
<evidence type="ECO:0000313" key="3">
    <source>
        <dbReference type="Proteomes" id="UP000305836"/>
    </source>
</evidence>
<keyword evidence="1" id="KW-0812">Transmembrane</keyword>
<dbReference type="Proteomes" id="UP000305836">
    <property type="component" value="Unassembled WGS sequence"/>
</dbReference>
<accession>A0A4U3M3W6</accession>